<organism evidence="1 2">
    <name type="scientific">Desulfamplus magnetovallimortis</name>
    <dbReference type="NCBI Taxonomy" id="1246637"/>
    <lineage>
        <taxon>Bacteria</taxon>
        <taxon>Pseudomonadati</taxon>
        <taxon>Thermodesulfobacteriota</taxon>
        <taxon>Desulfobacteria</taxon>
        <taxon>Desulfobacterales</taxon>
        <taxon>Desulfobacteraceae</taxon>
        <taxon>Desulfamplus</taxon>
    </lineage>
</organism>
<reference evidence="1 2" key="1">
    <citation type="submission" date="2017-03" db="EMBL/GenBank/DDBJ databases">
        <authorList>
            <person name="Afonso C.L."/>
            <person name="Miller P.J."/>
            <person name="Scott M.A."/>
            <person name="Spackman E."/>
            <person name="Goraichik I."/>
            <person name="Dimitrov K.M."/>
            <person name="Suarez D.L."/>
            <person name="Swayne D.E."/>
        </authorList>
    </citation>
    <scope>NUCLEOTIDE SEQUENCE [LARGE SCALE GENOMIC DNA]</scope>
    <source>
        <strain evidence="1">PRJEB14757</strain>
    </source>
</reference>
<dbReference type="OrthoDB" id="262125at2"/>
<dbReference type="Proteomes" id="UP000191931">
    <property type="component" value="Unassembled WGS sequence"/>
</dbReference>
<dbReference type="Gene3D" id="2.120.10.30">
    <property type="entry name" value="TolB, C-terminal domain"/>
    <property type="match status" value="1"/>
</dbReference>
<name>A0A1W1HHB3_9BACT</name>
<evidence type="ECO:0000313" key="2">
    <source>
        <dbReference type="Proteomes" id="UP000191931"/>
    </source>
</evidence>
<evidence type="ECO:0000313" key="1">
    <source>
        <dbReference type="EMBL" id="SLM31768.1"/>
    </source>
</evidence>
<accession>A0A1W1HHB3</accession>
<dbReference type="EMBL" id="FWEV01000284">
    <property type="protein sequence ID" value="SLM31768.1"/>
    <property type="molecule type" value="Genomic_DNA"/>
</dbReference>
<dbReference type="SUPFAM" id="SSF69304">
    <property type="entry name" value="Tricorn protease N-terminal domain"/>
    <property type="match status" value="1"/>
</dbReference>
<dbReference type="InterPro" id="IPR011042">
    <property type="entry name" value="6-blade_b-propeller_TolB-like"/>
</dbReference>
<dbReference type="AlphaFoldDB" id="A0A1W1HHB3"/>
<keyword evidence="2" id="KW-1185">Reference proteome</keyword>
<dbReference type="RefSeq" id="WP_080800847.1">
    <property type="nucleotide sequence ID" value="NZ_LT828541.1"/>
</dbReference>
<proteinExistence type="predicted"/>
<sequence>MKLLIMNLFFVTGITRHFYAAMFAMLLFLLPFSNLFADTVVNDNHSRSVEPDFVAEIGIKAIKSTIMVDSTATFSLFLQPGTSDDTPVDLWLLAVRGESLYYFDLLSMKFVSGLNPTYQGKLLALDNVQIPVFYTRTGDYTIYFGVDTIANGRLDFGPGELFFSSTSLKVNAYSGHFITYLYNGEVYRVEAVQGASPENISKKLDASASGEENSINVSPNGDWYLISTDRFHDDCAGWPCLALSDNDFSNPEVIIADGSVVHNEGASAVDSSGKRVVFSLGSDYPGEDGHIRDLWLVEREGTNWSAPFMITVDSPFLYNNVPAVSQDGAKVLFECGNEPYENKSICEVSLDGSGFRVIFAPDKEYLAARTPDYSPDGTVVAELDSVEYGESIFRISPVTGQISPINLEFSNDNSPCVLGDGRIASLWLNREGSDGIHELKIMEKDGTKYFMLLTDTDIIDEILGCSSW</sequence>
<evidence type="ECO:0008006" key="3">
    <source>
        <dbReference type="Google" id="ProtNLM"/>
    </source>
</evidence>
<gene>
    <name evidence="1" type="ORF">MTBBW1_420033</name>
</gene>
<dbReference type="STRING" id="1246637.MTBBW1_420033"/>
<protein>
    <recommendedName>
        <fullName evidence="3">WD40 domain protein beta Propeller</fullName>
    </recommendedName>
</protein>